<protein>
    <recommendedName>
        <fullName evidence="3">J domain-containing protein</fullName>
    </recommendedName>
</protein>
<dbReference type="GO" id="GO:0051087">
    <property type="term" value="F:protein-folding chaperone binding"/>
    <property type="evidence" value="ECO:0007669"/>
    <property type="project" value="TreeGrafter"/>
</dbReference>
<dbReference type="Pfam" id="PF01556">
    <property type="entry name" value="DnaJ_C"/>
    <property type="match status" value="1"/>
</dbReference>
<feature type="domain" description="J" evidence="3">
    <location>
        <begin position="4"/>
        <end position="70"/>
    </location>
</feature>
<accession>A0AAV8UKH9</accession>
<dbReference type="FunFam" id="2.60.260.20:FF:000006">
    <property type="entry name" value="DnaJ subfamily B member 13"/>
    <property type="match status" value="1"/>
</dbReference>
<dbReference type="EMBL" id="JAMWBK010000008">
    <property type="protein sequence ID" value="KAJ8903034.1"/>
    <property type="molecule type" value="Genomic_DNA"/>
</dbReference>
<dbReference type="Gene3D" id="1.10.287.110">
    <property type="entry name" value="DnaJ domain"/>
    <property type="match status" value="1"/>
</dbReference>
<evidence type="ECO:0000313" key="4">
    <source>
        <dbReference type="EMBL" id="KAJ8903034.1"/>
    </source>
</evidence>
<dbReference type="InterPro" id="IPR036869">
    <property type="entry name" value="J_dom_sf"/>
</dbReference>
<dbReference type="PANTHER" id="PTHR24078">
    <property type="entry name" value="DNAJ HOMOLOG SUBFAMILY C MEMBER"/>
    <property type="match status" value="1"/>
</dbReference>
<dbReference type="SMART" id="SM00271">
    <property type="entry name" value="DnaJ"/>
    <property type="match status" value="1"/>
</dbReference>
<organism evidence="4 5">
    <name type="scientific">Rhodosorus marinus</name>
    <dbReference type="NCBI Taxonomy" id="101924"/>
    <lineage>
        <taxon>Eukaryota</taxon>
        <taxon>Rhodophyta</taxon>
        <taxon>Stylonematophyceae</taxon>
        <taxon>Stylonematales</taxon>
        <taxon>Stylonemataceae</taxon>
        <taxon>Rhodosorus</taxon>
    </lineage>
</organism>
<dbReference type="GO" id="GO:0006457">
    <property type="term" value="P:protein folding"/>
    <property type="evidence" value="ECO:0007669"/>
    <property type="project" value="InterPro"/>
</dbReference>
<evidence type="ECO:0000256" key="1">
    <source>
        <dbReference type="ARBA" id="ARBA00023186"/>
    </source>
</evidence>
<proteinExistence type="predicted"/>
<dbReference type="FunFam" id="2.60.260.20:FF:000002">
    <property type="entry name" value="Dnaj homolog subfamily b member"/>
    <property type="match status" value="1"/>
</dbReference>
<evidence type="ECO:0000259" key="3">
    <source>
        <dbReference type="PROSITE" id="PS50076"/>
    </source>
</evidence>
<gene>
    <name evidence="4" type="ORF">NDN08_006349</name>
</gene>
<dbReference type="CDD" id="cd06257">
    <property type="entry name" value="DnaJ"/>
    <property type="match status" value="1"/>
</dbReference>
<dbReference type="InterPro" id="IPR008971">
    <property type="entry name" value="HSP40/DnaJ_pept-bd"/>
</dbReference>
<dbReference type="InterPro" id="IPR051339">
    <property type="entry name" value="DnaJ_subfamily_B"/>
</dbReference>
<keyword evidence="5" id="KW-1185">Reference proteome</keyword>
<dbReference type="CDD" id="cd10747">
    <property type="entry name" value="DnaJ_C"/>
    <property type="match status" value="1"/>
</dbReference>
<evidence type="ECO:0000256" key="2">
    <source>
        <dbReference type="SAM" id="MobiDB-lite"/>
    </source>
</evidence>
<evidence type="ECO:0000313" key="5">
    <source>
        <dbReference type="Proteomes" id="UP001157974"/>
    </source>
</evidence>
<dbReference type="Gene3D" id="2.60.260.20">
    <property type="entry name" value="Urease metallochaperone UreE, N-terminal domain"/>
    <property type="match status" value="2"/>
</dbReference>
<dbReference type="SUPFAM" id="SSF49493">
    <property type="entry name" value="HSP40/DnaJ peptide-binding domain"/>
    <property type="match status" value="2"/>
</dbReference>
<name>A0AAV8UKH9_9RHOD</name>
<dbReference type="InterPro" id="IPR018253">
    <property type="entry name" value="DnaJ_domain_CS"/>
</dbReference>
<dbReference type="Proteomes" id="UP001157974">
    <property type="component" value="Unassembled WGS sequence"/>
</dbReference>
<keyword evidence="1" id="KW-0143">Chaperone</keyword>
<dbReference type="InterPro" id="IPR001623">
    <property type="entry name" value="DnaJ_domain"/>
</dbReference>
<feature type="region of interest" description="Disordered" evidence="2">
    <location>
        <begin position="133"/>
        <end position="165"/>
    </location>
</feature>
<dbReference type="AlphaFoldDB" id="A0AAV8UKH9"/>
<dbReference type="PRINTS" id="PR00625">
    <property type="entry name" value="JDOMAIN"/>
</dbReference>
<dbReference type="InterPro" id="IPR002939">
    <property type="entry name" value="DnaJ_C"/>
</dbReference>
<dbReference type="GO" id="GO:0005829">
    <property type="term" value="C:cytosol"/>
    <property type="evidence" value="ECO:0007669"/>
    <property type="project" value="TreeGrafter"/>
</dbReference>
<dbReference type="PROSITE" id="PS00636">
    <property type="entry name" value="DNAJ_1"/>
    <property type="match status" value="1"/>
</dbReference>
<feature type="compositionally biased region" description="Polar residues" evidence="2">
    <location>
        <begin position="142"/>
        <end position="153"/>
    </location>
</feature>
<dbReference type="Pfam" id="PF00226">
    <property type="entry name" value="DnaJ"/>
    <property type="match status" value="1"/>
</dbReference>
<dbReference type="SUPFAM" id="SSF46565">
    <property type="entry name" value="Chaperone J-domain"/>
    <property type="match status" value="1"/>
</dbReference>
<reference evidence="4 5" key="1">
    <citation type="journal article" date="2023" name="Nat. Commun.">
        <title>Origin of minicircular mitochondrial genomes in red algae.</title>
        <authorList>
            <person name="Lee Y."/>
            <person name="Cho C.H."/>
            <person name="Lee Y.M."/>
            <person name="Park S.I."/>
            <person name="Yang J.H."/>
            <person name="West J.A."/>
            <person name="Bhattacharya D."/>
            <person name="Yoon H.S."/>
        </authorList>
    </citation>
    <scope>NUCLEOTIDE SEQUENCE [LARGE SCALE GENOMIC DNA]</scope>
    <source>
        <strain evidence="4 5">CCMP1338</strain>
        <tissue evidence="4">Whole cell</tissue>
    </source>
</reference>
<dbReference type="PROSITE" id="PS50076">
    <property type="entry name" value="DNAJ_2"/>
    <property type="match status" value="1"/>
</dbReference>
<sequence>MGRSYYDILGVSKDAEEDELKKAYKKLAMKWHPDRNLEDKARAEKEFKAVSEAYQVLSDKDKRQVYDAYGEDGLKMGDGNAPPPTGGMHGFPAGAKGFSFSTGGPGGFGEFRNEFDLFHDLFGNNDPFTSRGGSGFFSSASTDNPYLRSTRSSSQRKKDRDQEQEYGLTLEEMYTGTTKKIRLTREILDASGQRMEVSRVHEFSLKPGTKSGTKIRFEGEGHERHGYVPGDVVLVIKEKPHKIYTRSGNNLVLKKKVSLVDALTGFEITVETLDHRRFRVPVREIINPGYSKTISNEGFPIKGDVNNRGDLVIDFDITFPTYLSSDKKQRLKEVFSSD</sequence>
<comment type="caution">
    <text evidence="4">The sequence shown here is derived from an EMBL/GenBank/DDBJ whole genome shotgun (WGS) entry which is preliminary data.</text>
</comment>
<dbReference type="PANTHER" id="PTHR24078:SF553">
    <property type="entry name" value="DNAJ HOMOLOG SUBFAMILY B MEMBER 5"/>
    <property type="match status" value="1"/>
</dbReference>
<dbReference type="GO" id="GO:0051082">
    <property type="term" value="F:unfolded protein binding"/>
    <property type="evidence" value="ECO:0007669"/>
    <property type="project" value="InterPro"/>
</dbReference>